<comment type="caution">
    <text evidence="1">The sequence shown here is derived from an EMBL/GenBank/DDBJ whole genome shotgun (WGS) entry which is preliminary data.</text>
</comment>
<dbReference type="EMBL" id="JAFKCT010000013">
    <property type="protein sequence ID" value="MBN7813425.1"/>
    <property type="molecule type" value="Genomic_DNA"/>
</dbReference>
<reference evidence="1 2" key="1">
    <citation type="submission" date="2021-03" db="EMBL/GenBank/DDBJ databases">
        <title>novel species isolated from a fishpond in China.</title>
        <authorList>
            <person name="Lu H."/>
            <person name="Cai Z."/>
        </authorList>
    </citation>
    <scope>NUCLEOTIDE SEQUENCE [LARGE SCALE GENOMIC DNA]</scope>
    <source>
        <strain evidence="1 2">H41</strain>
    </source>
</reference>
<name>A0ABS3C8I5_9BACT</name>
<evidence type="ECO:0000313" key="2">
    <source>
        <dbReference type="Proteomes" id="UP000664317"/>
    </source>
</evidence>
<sequence length="546" mass="65200">MQEVFEHYFKFCNSAWIHEDKLVFEYGQYCIYYLFERNEELEEDLEEEYWDDYYSFFYIDTSKDFERILSGNLSFSSFSVRRIEFLGDREYSDDARSITNELYICLKKIISFFPNIIHSTLVDVDYGDSMCESPGNYYFSIEIKEEKWWDLDFGKFFTGVLLEYETSFKVPSFYVSFFNRNQLIRDDKNISIISTNTKVRRLGYFKVLSWFVGEYGRVPVFSMNKKFENFCLSYQSSLDINKYRRGLVVESRTGVSAKPYIDVAVNMGLLTKINNLYHVGKNFKVYQAVQNQFSVKENVFVLDDFDRLYFLERILKSDYLYFSNLLELIFIEEEIEYSRLLDLFQGKLLSRLSEFKESLYGYDIKVSREIAHLITRIKSWDKPRVYLEHVLMPRLNWMLDLGLISNSFKTRYVLTNAGRKVFSHFAIWNDLNKSNIVSPDFFIDKFIVHLYDDCFNNGEIVNPVDFGFIENMIFKYVDDSFELFRTLAPNRVTISQAANYAKYMLYFSDKILVGYEFVLRVLKSNSRGFVFKYQEQYKDGYIQKGF</sequence>
<proteinExistence type="predicted"/>
<evidence type="ECO:0000313" key="1">
    <source>
        <dbReference type="EMBL" id="MBN7813425.1"/>
    </source>
</evidence>
<gene>
    <name evidence="1" type="ORF">J0A68_20890</name>
</gene>
<protein>
    <submittedName>
        <fullName evidence="1">Uncharacterized protein</fullName>
    </submittedName>
</protein>
<organism evidence="1 2">
    <name type="scientific">Algoriphagus oliviformis</name>
    <dbReference type="NCBI Taxonomy" id="2811231"/>
    <lineage>
        <taxon>Bacteria</taxon>
        <taxon>Pseudomonadati</taxon>
        <taxon>Bacteroidota</taxon>
        <taxon>Cytophagia</taxon>
        <taxon>Cytophagales</taxon>
        <taxon>Cyclobacteriaceae</taxon>
        <taxon>Algoriphagus</taxon>
    </lineage>
</organism>
<dbReference type="Proteomes" id="UP000664317">
    <property type="component" value="Unassembled WGS sequence"/>
</dbReference>
<keyword evidence="2" id="KW-1185">Reference proteome</keyword>
<accession>A0ABS3C8I5</accession>
<dbReference type="RefSeq" id="WP_206580200.1">
    <property type="nucleotide sequence ID" value="NZ_JAFKCT010000013.1"/>
</dbReference>